<sequence length="123" mass="13869">MDELGRATSSIDGFAIAWSCCEYLLSLKAFLLQRHHKCDIELQASLCLRTPINQLLEIPRPLNPAQPFSNFCYNISGVDTVHEHMIVIFDYKPDSEDEKKSISYLVRAPVFPAAIFGGWPPIS</sequence>
<protein>
    <recommendedName>
        <fullName evidence="4">DNA mismatch repair proteins mutS family domain-containing protein</fullName>
    </recommendedName>
</protein>
<dbReference type="GO" id="GO:0006298">
    <property type="term" value="P:mismatch repair"/>
    <property type="evidence" value="ECO:0007669"/>
    <property type="project" value="InterPro"/>
</dbReference>
<feature type="domain" description="DNA mismatch repair proteins mutS family" evidence="4">
    <location>
        <begin position="1"/>
        <end position="40"/>
    </location>
</feature>
<dbReference type="Pfam" id="PF00488">
    <property type="entry name" value="MutS_V"/>
    <property type="match status" value="1"/>
</dbReference>
<proteinExistence type="predicted"/>
<comment type="caution">
    <text evidence="5">The sequence shown here is derived from an EMBL/GenBank/DDBJ whole genome shotgun (WGS) entry which is preliminary data.</text>
</comment>
<evidence type="ECO:0000313" key="6">
    <source>
        <dbReference type="Proteomes" id="UP000583929"/>
    </source>
</evidence>
<keyword evidence="3" id="KW-0238">DNA-binding</keyword>
<organism evidence="5 6">
    <name type="scientific">Cannabis sativa</name>
    <name type="common">Hemp</name>
    <name type="synonym">Marijuana</name>
    <dbReference type="NCBI Taxonomy" id="3483"/>
    <lineage>
        <taxon>Eukaryota</taxon>
        <taxon>Viridiplantae</taxon>
        <taxon>Streptophyta</taxon>
        <taxon>Embryophyta</taxon>
        <taxon>Tracheophyta</taxon>
        <taxon>Spermatophyta</taxon>
        <taxon>Magnoliopsida</taxon>
        <taxon>eudicotyledons</taxon>
        <taxon>Gunneridae</taxon>
        <taxon>Pentapetalae</taxon>
        <taxon>rosids</taxon>
        <taxon>fabids</taxon>
        <taxon>Rosales</taxon>
        <taxon>Cannabaceae</taxon>
        <taxon>Cannabis</taxon>
    </lineage>
</organism>
<dbReference type="GO" id="GO:0005524">
    <property type="term" value="F:ATP binding"/>
    <property type="evidence" value="ECO:0007669"/>
    <property type="project" value="UniProtKB-KW"/>
</dbReference>
<keyword evidence="6" id="KW-1185">Reference proteome</keyword>
<reference evidence="5 6" key="1">
    <citation type="journal article" date="2020" name="bioRxiv">
        <title>Sequence and annotation of 42 cannabis genomes reveals extensive copy number variation in cannabinoid synthesis and pathogen resistance genes.</title>
        <authorList>
            <person name="Mckernan K.J."/>
            <person name="Helbert Y."/>
            <person name="Kane L.T."/>
            <person name="Ebling H."/>
            <person name="Zhang L."/>
            <person name="Liu B."/>
            <person name="Eaton Z."/>
            <person name="Mclaughlin S."/>
            <person name="Kingan S."/>
            <person name="Baybayan P."/>
            <person name="Concepcion G."/>
            <person name="Jordan M."/>
            <person name="Riva A."/>
            <person name="Barbazuk W."/>
            <person name="Harkins T."/>
        </authorList>
    </citation>
    <scope>NUCLEOTIDE SEQUENCE [LARGE SCALE GENOMIC DNA]</scope>
    <source>
        <strain evidence="6">cv. Jamaican Lion 4</strain>
        <tissue evidence="5">Leaf</tissue>
    </source>
</reference>
<gene>
    <name evidence="5" type="ORF">G4B88_029456</name>
</gene>
<dbReference type="GO" id="GO:0030983">
    <property type="term" value="F:mismatched DNA binding"/>
    <property type="evidence" value="ECO:0007669"/>
    <property type="project" value="InterPro"/>
</dbReference>
<evidence type="ECO:0000259" key="4">
    <source>
        <dbReference type="Pfam" id="PF00488"/>
    </source>
</evidence>
<evidence type="ECO:0000256" key="1">
    <source>
        <dbReference type="ARBA" id="ARBA00022741"/>
    </source>
</evidence>
<keyword evidence="2" id="KW-0067">ATP-binding</keyword>
<keyword evidence="1" id="KW-0547">Nucleotide-binding</keyword>
<evidence type="ECO:0000256" key="2">
    <source>
        <dbReference type="ARBA" id="ARBA00022840"/>
    </source>
</evidence>
<dbReference type="InterPro" id="IPR027417">
    <property type="entry name" value="P-loop_NTPase"/>
</dbReference>
<dbReference type="Proteomes" id="UP000583929">
    <property type="component" value="Unassembled WGS sequence"/>
</dbReference>
<dbReference type="InterPro" id="IPR000432">
    <property type="entry name" value="DNA_mismatch_repair_MutS_C"/>
</dbReference>
<accession>A0A7J6HBM5</accession>
<dbReference type="EMBL" id="JAATIQ010000051">
    <property type="protein sequence ID" value="KAF4392717.1"/>
    <property type="molecule type" value="Genomic_DNA"/>
</dbReference>
<evidence type="ECO:0000313" key="5">
    <source>
        <dbReference type="EMBL" id="KAF4392717.1"/>
    </source>
</evidence>
<name>A0A7J6HBM5_CANSA</name>
<evidence type="ECO:0000256" key="3">
    <source>
        <dbReference type="ARBA" id="ARBA00023125"/>
    </source>
</evidence>
<dbReference type="AlphaFoldDB" id="A0A7J6HBM5"/>
<dbReference type="Gene3D" id="3.40.50.300">
    <property type="entry name" value="P-loop containing nucleotide triphosphate hydrolases"/>
    <property type="match status" value="1"/>
</dbReference>